<dbReference type="AlphaFoldDB" id="G2J8P1"/>
<dbReference type="Pfam" id="PF01934">
    <property type="entry name" value="HepT-like"/>
    <property type="match status" value="1"/>
</dbReference>
<evidence type="ECO:0000256" key="1">
    <source>
        <dbReference type="ARBA" id="ARBA00022553"/>
    </source>
</evidence>
<reference evidence="6 7" key="1">
    <citation type="submission" date="2011-08" db="EMBL/GenBank/DDBJ databases">
        <title>The genome of the obligate endobacterium of an arbuscular mycorrhizal fungus reveals an interphylum network of nutritional interactions.</title>
        <authorList>
            <person name="Ghignone S."/>
            <person name="Salvioli A."/>
            <person name="Anca I."/>
            <person name="Lumini E."/>
            <person name="Ortu G."/>
            <person name="Petiti L."/>
            <person name="Cruveiller S."/>
            <person name="Bianciotto V."/>
            <person name="Piffanelli P."/>
            <person name="Lanfranco L."/>
            <person name="Bonfante P."/>
        </authorList>
    </citation>
    <scope>NUCLEOTIDE SEQUENCE [LARGE SCALE GENOMIC DNA]</scope>
    <source>
        <strain evidence="6 7">BEG34</strain>
    </source>
</reference>
<dbReference type="PANTHER" id="PTHR34139">
    <property type="entry name" value="UPF0331 PROTEIN MJ0127"/>
    <property type="match status" value="1"/>
</dbReference>
<comment type="caution">
    <text evidence="6">The sequence shown here is derived from an EMBL/GenBank/DDBJ whole genome shotgun (WGS) entry which is preliminary data.</text>
</comment>
<evidence type="ECO:0000256" key="2">
    <source>
        <dbReference type="ARBA" id="ARBA00022649"/>
    </source>
</evidence>
<evidence type="ECO:0000256" key="5">
    <source>
        <dbReference type="ARBA" id="ARBA00022801"/>
    </source>
</evidence>
<dbReference type="RefSeq" id="WP_006682375.1">
    <property type="nucleotide sequence ID" value="NZ_CAFB01000037.1"/>
</dbReference>
<keyword evidence="7" id="KW-1185">Reference proteome</keyword>
<keyword evidence="4" id="KW-0547">Nucleotide-binding</keyword>
<dbReference type="InterPro" id="IPR008201">
    <property type="entry name" value="HepT-like"/>
</dbReference>
<dbReference type="InterPro" id="IPR051813">
    <property type="entry name" value="HepT_RNase_toxin"/>
</dbReference>
<sequence length="124" mass="14691">MKKDKDSLRVADYLAHILQAIARIERYCEDMADWAFLENELVQDGVVRNIEVIGEAVKNIERCNPAFIEQHPHVPWTVIYAMRNRVAHGYFKIDFSLIWHTVENDLPRLKQQIQELVMRLQNYP</sequence>
<dbReference type="eggNOG" id="COG2361">
    <property type="taxonomic scope" value="Bacteria"/>
</dbReference>
<evidence type="ECO:0000256" key="3">
    <source>
        <dbReference type="ARBA" id="ARBA00022722"/>
    </source>
</evidence>
<dbReference type="GO" id="GO:0000166">
    <property type="term" value="F:nucleotide binding"/>
    <property type="evidence" value="ECO:0007669"/>
    <property type="project" value="UniProtKB-KW"/>
</dbReference>
<evidence type="ECO:0008006" key="8">
    <source>
        <dbReference type="Google" id="ProtNLM"/>
    </source>
</evidence>
<accession>G2J8P1</accession>
<dbReference type="GO" id="GO:0110001">
    <property type="term" value="C:toxin-antitoxin complex"/>
    <property type="evidence" value="ECO:0007669"/>
    <property type="project" value="InterPro"/>
</dbReference>
<keyword evidence="3" id="KW-0540">Nuclease</keyword>
<dbReference type="PANTHER" id="PTHR34139:SF1">
    <property type="entry name" value="RNASE MJ1380-RELATED"/>
    <property type="match status" value="1"/>
</dbReference>
<dbReference type="Proteomes" id="UP000054051">
    <property type="component" value="Unassembled WGS sequence"/>
</dbReference>
<dbReference type="GO" id="GO:0004540">
    <property type="term" value="F:RNA nuclease activity"/>
    <property type="evidence" value="ECO:0007669"/>
    <property type="project" value="InterPro"/>
</dbReference>
<evidence type="ECO:0000313" key="7">
    <source>
        <dbReference type="Proteomes" id="UP000054051"/>
    </source>
</evidence>
<dbReference type="STRING" id="1070319.CAGGBEG34_200143"/>
<proteinExistence type="predicted"/>
<keyword evidence="2" id="KW-1277">Toxin-antitoxin system</keyword>
<name>G2J8P1_9BURK</name>
<gene>
    <name evidence="6" type="ORF">CAGGBEG34_200143</name>
</gene>
<organism evidence="6 7">
    <name type="scientific">Candidatus Glomeribacter gigasporarum BEG34</name>
    <dbReference type="NCBI Taxonomy" id="1070319"/>
    <lineage>
        <taxon>Bacteria</taxon>
        <taxon>Pseudomonadati</taxon>
        <taxon>Pseudomonadota</taxon>
        <taxon>Betaproteobacteria</taxon>
        <taxon>Burkholderiales</taxon>
        <taxon>Burkholderiaceae</taxon>
        <taxon>Candidatus Glomeribacter</taxon>
    </lineage>
</organism>
<evidence type="ECO:0000313" key="6">
    <source>
        <dbReference type="EMBL" id="CCD29138.1"/>
    </source>
</evidence>
<dbReference type="EMBL" id="CAFB01000037">
    <property type="protein sequence ID" value="CCD29138.1"/>
    <property type="molecule type" value="Genomic_DNA"/>
</dbReference>
<protein>
    <recommendedName>
        <fullName evidence="8">DUF86 domain-containing protein</fullName>
    </recommendedName>
</protein>
<evidence type="ECO:0000256" key="4">
    <source>
        <dbReference type="ARBA" id="ARBA00022741"/>
    </source>
</evidence>
<keyword evidence="1" id="KW-0597">Phosphoprotein</keyword>
<dbReference type="OrthoDB" id="4829434at2"/>
<keyword evidence="5" id="KW-0378">Hydrolase</keyword>
<dbReference type="GO" id="GO:0016787">
    <property type="term" value="F:hydrolase activity"/>
    <property type="evidence" value="ECO:0007669"/>
    <property type="project" value="UniProtKB-KW"/>
</dbReference>